<dbReference type="Gene3D" id="3.40.640.10">
    <property type="entry name" value="Type I PLP-dependent aspartate aminotransferase-like (Major domain)"/>
    <property type="match status" value="1"/>
</dbReference>
<dbReference type="RefSeq" id="WP_375735012.1">
    <property type="nucleotide sequence ID" value="NZ_JBCGDC010000050.1"/>
</dbReference>
<dbReference type="InterPro" id="IPR001917">
    <property type="entry name" value="Aminotrans_II_pyridoxalP_BS"/>
</dbReference>
<comment type="caution">
    <text evidence="7">The sequence shown here is derived from an EMBL/GenBank/DDBJ whole genome shotgun (WGS) entry which is preliminary data.</text>
</comment>
<reference evidence="7 8" key="1">
    <citation type="submission" date="2024-04" db="EMBL/GenBank/DDBJ databases">
        <title>Polymorphospora sp. isolated from Baiyangdian Lake in Xiong'an New Area.</title>
        <authorList>
            <person name="Zhang X."/>
            <person name="Liu J."/>
        </authorList>
    </citation>
    <scope>NUCLEOTIDE SEQUENCE [LARGE SCALE GENOMIC DNA]</scope>
    <source>
        <strain evidence="7 8">2-325</strain>
    </source>
</reference>
<dbReference type="CDD" id="cd00609">
    <property type="entry name" value="AAT_like"/>
    <property type="match status" value="1"/>
</dbReference>
<proteinExistence type="inferred from homology"/>
<dbReference type="InterPro" id="IPR004839">
    <property type="entry name" value="Aminotransferase_I/II_large"/>
</dbReference>
<evidence type="ECO:0000256" key="2">
    <source>
        <dbReference type="ARBA" id="ARBA00022576"/>
    </source>
</evidence>
<evidence type="ECO:0000313" key="7">
    <source>
        <dbReference type="EMBL" id="MFB6395068.1"/>
    </source>
</evidence>
<dbReference type="InterPro" id="IPR015422">
    <property type="entry name" value="PyrdxlP-dep_Trfase_small"/>
</dbReference>
<dbReference type="InterPro" id="IPR050106">
    <property type="entry name" value="HistidinolP_aminotransfase"/>
</dbReference>
<dbReference type="SUPFAM" id="SSF53383">
    <property type="entry name" value="PLP-dependent transferases"/>
    <property type="match status" value="1"/>
</dbReference>
<dbReference type="InterPro" id="IPR015424">
    <property type="entry name" value="PyrdxlP-dep_Trfase"/>
</dbReference>
<keyword evidence="8" id="KW-1185">Reference proteome</keyword>
<dbReference type="Gene3D" id="3.90.1150.10">
    <property type="entry name" value="Aspartate Aminotransferase, domain 1"/>
    <property type="match status" value="1"/>
</dbReference>
<organism evidence="7 8">
    <name type="scientific">Polymorphospora lycopeni</name>
    <dbReference type="NCBI Taxonomy" id="3140240"/>
    <lineage>
        <taxon>Bacteria</taxon>
        <taxon>Bacillati</taxon>
        <taxon>Actinomycetota</taxon>
        <taxon>Actinomycetes</taxon>
        <taxon>Micromonosporales</taxon>
        <taxon>Micromonosporaceae</taxon>
        <taxon>Polymorphospora</taxon>
    </lineage>
</organism>
<keyword evidence="4 5" id="KW-0663">Pyridoxal phosphate</keyword>
<comment type="similarity">
    <text evidence="5">Belongs to the class-II pyridoxal-phosphate-dependent aminotransferase family.</text>
</comment>
<evidence type="ECO:0000256" key="3">
    <source>
        <dbReference type="ARBA" id="ARBA00022679"/>
    </source>
</evidence>
<gene>
    <name evidence="7" type="ORF">AAFH96_18445</name>
</gene>
<dbReference type="PANTHER" id="PTHR43643:SF3">
    <property type="entry name" value="HISTIDINOL-PHOSPHATE AMINOTRANSFERASE"/>
    <property type="match status" value="1"/>
</dbReference>
<dbReference type="Proteomes" id="UP001582793">
    <property type="component" value="Unassembled WGS sequence"/>
</dbReference>
<dbReference type="InterPro" id="IPR015421">
    <property type="entry name" value="PyrdxlP-dep_Trfase_major"/>
</dbReference>
<evidence type="ECO:0000256" key="5">
    <source>
        <dbReference type="RuleBase" id="RU003693"/>
    </source>
</evidence>
<accession>A0ABV5CST9</accession>
<dbReference type="PROSITE" id="PS00599">
    <property type="entry name" value="AA_TRANSFER_CLASS_2"/>
    <property type="match status" value="1"/>
</dbReference>
<dbReference type="EMBL" id="JBCGDC010000050">
    <property type="protein sequence ID" value="MFB6395068.1"/>
    <property type="molecule type" value="Genomic_DNA"/>
</dbReference>
<evidence type="ECO:0000259" key="6">
    <source>
        <dbReference type="Pfam" id="PF00155"/>
    </source>
</evidence>
<keyword evidence="3" id="KW-0808">Transferase</keyword>
<comment type="cofactor">
    <cofactor evidence="1 5">
        <name>pyridoxal 5'-phosphate</name>
        <dbReference type="ChEBI" id="CHEBI:597326"/>
    </cofactor>
</comment>
<dbReference type="GO" id="GO:0008483">
    <property type="term" value="F:transaminase activity"/>
    <property type="evidence" value="ECO:0007669"/>
    <property type="project" value="UniProtKB-KW"/>
</dbReference>
<evidence type="ECO:0000256" key="4">
    <source>
        <dbReference type="ARBA" id="ARBA00022898"/>
    </source>
</evidence>
<evidence type="ECO:0000256" key="1">
    <source>
        <dbReference type="ARBA" id="ARBA00001933"/>
    </source>
</evidence>
<protein>
    <submittedName>
        <fullName evidence="7">Aminotransferase class I/II-fold pyridoxal phosphate-dependent enzyme</fullName>
    </submittedName>
</protein>
<feature type="domain" description="Aminotransferase class I/classII large" evidence="6">
    <location>
        <begin position="34"/>
        <end position="348"/>
    </location>
</feature>
<keyword evidence="2 7" id="KW-0032">Aminotransferase</keyword>
<dbReference type="PANTHER" id="PTHR43643">
    <property type="entry name" value="HISTIDINOL-PHOSPHATE AMINOTRANSFERASE 2"/>
    <property type="match status" value="1"/>
</dbReference>
<evidence type="ECO:0000313" key="8">
    <source>
        <dbReference type="Proteomes" id="UP001582793"/>
    </source>
</evidence>
<name>A0ABV5CST9_9ACTN</name>
<dbReference type="Pfam" id="PF00155">
    <property type="entry name" value="Aminotran_1_2"/>
    <property type="match status" value="1"/>
</dbReference>
<sequence length="360" mass="38990">MSSPPLPGAHRLGDFSAYRSHEAPRSDATGTEWDLSNNELTLPPLPEVAEAVRICGLDPNRYPAPLPHLLVERLAGQFGVARTQIVVGPGSAGVLQQLLLVLCTERDEVLYAWPAFDAYPLLIAVAGATGVRVPLTATGAHDLSVFLARVTPRTRVVILCTPHNPTGRRISRDELRWFLNELPPQVVTIVDQAYVEFDELDENDDLDLVHQRSKAVLLRTFSKAYGLAGLRVGYALADSEISETARKATLPFAVTRAAEAAAVASLDQETVMKERIAMVRRLRTELGESLGDLGLACPPSHGNFLWLPLGRSATGFGESVARDGIKVRVYPDHGVRISVGSRAAHRRLLAAARVTGHAAD</sequence>